<dbReference type="RefSeq" id="WP_123014843.1">
    <property type="nucleotide sequence ID" value="NZ_AP024912.1"/>
</dbReference>
<reference evidence="9" key="1">
    <citation type="journal article" date="2019" name="Int. J. Syst. Evol. Microbiol.">
        <title>The Global Catalogue of Microorganisms (GCM) 10K type strain sequencing project: providing services to taxonomists for standard genome sequencing and annotation.</title>
        <authorList>
            <consortium name="The Broad Institute Genomics Platform"/>
            <consortium name="The Broad Institute Genome Sequencing Center for Infectious Disease"/>
            <person name="Wu L."/>
            <person name="Ma J."/>
        </authorList>
    </citation>
    <scope>NUCLEOTIDE SEQUENCE [LARGE SCALE GENOMIC DNA]</scope>
    <source>
        <strain evidence="9">KCTC 62784</strain>
    </source>
</reference>
<evidence type="ECO:0000256" key="3">
    <source>
        <dbReference type="ARBA" id="ARBA00022723"/>
    </source>
</evidence>
<dbReference type="InterPro" id="IPR055438">
    <property type="entry name" value="AstE_AspA_cat"/>
</dbReference>
<dbReference type="EC" id="3.5.1.15" evidence="8"/>
<dbReference type="NCBIfam" id="NF002601">
    <property type="entry name" value="PRK02259.1"/>
    <property type="match status" value="1"/>
</dbReference>
<evidence type="ECO:0000259" key="6">
    <source>
        <dbReference type="Pfam" id="PF04952"/>
    </source>
</evidence>
<comment type="caution">
    <text evidence="8">The sequence shown here is derived from an EMBL/GenBank/DDBJ whole genome shotgun (WGS) entry which is preliminary data.</text>
</comment>
<keyword evidence="3" id="KW-0479">Metal-binding</keyword>
<dbReference type="Proteomes" id="UP001595384">
    <property type="component" value="Unassembled WGS sequence"/>
</dbReference>
<dbReference type="Gene3D" id="3.40.630.10">
    <property type="entry name" value="Zn peptidases"/>
    <property type="match status" value="1"/>
</dbReference>
<dbReference type="Gene3D" id="2.20.25.160">
    <property type="match status" value="1"/>
</dbReference>
<keyword evidence="5" id="KW-0862">Zinc</keyword>
<keyword evidence="4 8" id="KW-0378">Hydrolase</keyword>
<name>A0ABV7CDV6_9VIBR</name>
<organism evidence="8 9">
    <name type="scientific">Vibrio zhugei</name>
    <dbReference type="NCBI Taxonomy" id="2479546"/>
    <lineage>
        <taxon>Bacteria</taxon>
        <taxon>Pseudomonadati</taxon>
        <taxon>Pseudomonadota</taxon>
        <taxon>Gammaproteobacteria</taxon>
        <taxon>Vibrionales</taxon>
        <taxon>Vibrionaceae</taxon>
        <taxon>Vibrio</taxon>
    </lineage>
</organism>
<evidence type="ECO:0000256" key="1">
    <source>
        <dbReference type="ARBA" id="ARBA00001947"/>
    </source>
</evidence>
<comment type="similarity">
    <text evidence="2">Belongs to the AspA/AstE family. Aspartoacylase subfamily.</text>
</comment>
<proteinExistence type="inferred from homology"/>
<evidence type="ECO:0000313" key="9">
    <source>
        <dbReference type="Proteomes" id="UP001595384"/>
    </source>
</evidence>
<feature type="domain" description="Succinylglutamate desuccinylase/Aspartoacylase catalytic" evidence="7">
    <location>
        <begin position="5"/>
        <end position="190"/>
    </location>
</feature>
<dbReference type="InterPro" id="IPR050178">
    <property type="entry name" value="AspA/AstE_fam"/>
</dbReference>
<dbReference type="PANTHER" id="PTHR15162">
    <property type="entry name" value="ASPARTOACYLASE"/>
    <property type="match status" value="1"/>
</dbReference>
<dbReference type="PANTHER" id="PTHR15162:SF7">
    <property type="entry name" value="SUCCINYLGLUTAMATE DESUCCINYLASE"/>
    <property type="match status" value="1"/>
</dbReference>
<evidence type="ECO:0000259" key="7">
    <source>
        <dbReference type="Pfam" id="PF24827"/>
    </source>
</evidence>
<evidence type="ECO:0000313" key="8">
    <source>
        <dbReference type="EMBL" id="MFC3025263.1"/>
    </source>
</evidence>
<dbReference type="PIRSF" id="PIRSF018001">
    <property type="entry name" value="Aspartoacylase"/>
    <property type="match status" value="1"/>
</dbReference>
<dbReference type="Pfam" id="PF24827">
    <property type="entry name" value="AstE_AspA_cat"/>
    <property type="match status" value="1"/>
</dbReference>
<sequence length="291" mass="32841">MEAIDSVLLVSGTHGNELSGIYLHHLIQQGLYRTERDSLSVETLIANPAAMDKGLRYVDQDLNRQFNARARQNAQSGNETRLAHSLRETYADREQQMVIDLHNTTSNMGATLILLSSSPYYKKMGAYVKQQMPNAYILFEDQIAWEEQAYLCSMGKNGVMIEVGAQAHGALQFEPLELMKDMLTAVLDFIDLANRNALPALTPNYEAYFYLGPVTLPLDEHGVRTAMVHPRLDGRDFEVLRRGDPMFITFSGDDMVWDKDEDVYPHFINEAAYCLSHVAMELAQKKTVSLS</sequence>
<feature type="domain" description="AstE/AspA barrel-sandwich hybrid" evidence="6">
    <location>
        <begin position="205"/>
        <end position="285"/>
    </location>
</feature>
<dbReference type="InterPro" id="IPR016708">
    <property type="entry name" value="Aspartoacylase"/>
</dbReference>
<keyword evidence="9" id="KW-1185">Reference proteome</keyword>
<dbReference type="SUPFAM" id="SSF53187">
    <property type="entry name" value="Zn-dependent exopeptidases"/>
    <property type="match status" value="1"/>
</dbReference>
<dbReference type="Pfam" id="PF04952">
    <property type="entry name" value="AstE_AspA_hybrid"/>
    <property type="match status" value="1"/>
</dbReference>
<dbReference type="EMBL" id="JBHRSE010000114">
    <property type="protein sequence ID" value="MFC3025263.1"/>
    <property type="molecule type" value="Genomic_DNA"/>
</dbReference>
<evidence type="ECO:0000256" key="4">
    <source>
        <dbReference type="ARBA" id="ARBA00022801"/>
    </source>
</evidence>
<evidence type="ECO:0000256" key="5">
    <source>
        <dbReference type="ARBA" id="ARBA00022833"/>
    </source>
</evidence>
<evidence type="ECO:0000256" key="2">
    <source>
        <dbReference type="ARBA" id="ARBA00006173"/>
    </source>
</evidence>
<gene>
    <name evidence="8" type="ORF">ACFODT_15780</name>
</gene>
<accession>A0ABV7CDV6</accession>
<comment type="cofactor">
    <cofactor evidence="1">
        <name>Zn(2+)</name>
        <dbReference type="ChEBI" id="CHEBI:29105"/>
    </cofactor>
</comment>
<protein>
    <submittedName>
        <fullName evidence="8">Aspartoacylase</fullName>
        <ecNumber evidence="8">3.5.1.15</ecNumber>
    </submittedName>
</protein>
<dbReference type="InterPro" id="IPR007036">
    <property type="entry name" value="Aste_AspA_hybrid_dom"/>
</dbReference>
<dbReference type="HAMAP" id="MF_00704">
    <property type="entry name" value="Aspartoacylase"/>
    <property type="match status" value="1"/>
</dbReference>
<dbReference type="GO" id="GO:0019807">
    <property type="term" value="F:aspartoacylase activity"/>
    <property type="evidence" value="ECO:0007669"/>
    <property type="project" value="UniProtKB-EC"/>
</dbReference>